<dbReference type="RefSeq" id="WP_341400361.1">
    <property type="nucleotide sequence ID" value="NZ_JBBUTI010000013.1"/>
</dbReference>
<organism evidence="3 4">
    <name type="scientific">Ideonella margarita</name>
    <dbReference type="NCBI Taxonomy" id="2984191"/>
    <lineage>
        <taxon>Bacteria</taxon>
        <taxon>Pseudomonadati</taxon>
        <taxon>Pseudomonadota</taxon>
        <taxon>Betaproteobacteria</taxon>
        <taxon>Burkholderiales</taxon>
        <taxon>Sphaerotilaceae</taxon>
        <taxon>Ideonella</taxon>
    </lineage>
</organism>
<name>A0ABU9CAV5_9BURK</name>
<evidence type="ECO:0000256" key="1">
    <source>
        <dbReference type="SAM" id="Coils"/>
    </source>
</evidence>
<feature type="coiled-coil region" evidence="1">
    <location>
        <begin position="67"/>
        <end position="101"/>
    </location>
</feature>
<evidence type="ECO:0000256" key="2">
    <source>
        <dbReference type="SAM" id="SignalP"/>
    </source>
</evidence>
<evidence type="ECO:0000313" key="3">
    <source>
        <dbReference type="EMBL" id="MEK8048046.1"/>
    </source>
</evidence>
<proteinExistence type="predicted"/>
<accession>A0ABU9CAV5</accession>
<reference evidence="3 4" key="1">
    <citation type="submission" date="2024-04" db="EMBL/GenBank/DDBJ databases">
        <title>Novel species of the genus Ideonella isolated from streams.</title>
        <authorList>
            <person name="Lu H."/>
        </authorList>
    </citation>
    <scope>NUCLEOTIDE SEQUENCE [LARGE SCALE GENOMIC DNA]</scope>
    <source>
        <strain evidence="3 4">LYT19W</strain>
    </source>
</reference>
<protein>
    <recommendedName>
        <fullName evidence="5">Chromosome partition protein Smc</fullName>
    </recommendedName>
</protein>
<keyword evidence="2" id="KW-0732">Signal</keyword>
<dbReference type="EMBL" id="JBBUTI010000013">
    <property type="protein sequence ID" value="MEK8048046.1"/>
    <property type="molecule type" value="Genomic_DNA"/>
</dbReference>
<feature type="chain" id="PRO_5046631236" description="Chromosome partition protein Smc" evidence="2">
    <location>
        <begin position="25"/>
        <end position="235"/>
    </location>
</feature>
<feature type="signal peptide" evidence="2">
    <location>
        <begin position="1"/>
        <end position="24"/>
    </location>
</feature>
<keyword evidence="1" id="KW-0175">Coiled coil</keyword>
<sequence length="235" mass="25361">MQTFTPRASVAGLMLALCAAAAQAQTAANAPAGKVQSLGNASATASVMSRDELRACLRDQDALKATAASLADRRVALNAEQKALESENDGLRKERDAMAAKIEASAQAINAKVAAQAASVNAYNEKMDAMNAAAKKGENVDRRRQLLERDGKALQAASDSLNESVKAAQTENEATEKSLNERFAAFEGRIANWNTRNKQINPDADAYDEKLQSWKLRCGTRNYRESDEKAIRDGR</sequence>
<comment type="caution">
    <text evidence="3">The sequence shown here is derived from an EMBL/GenBank/DDBJ whole genome shotgun (WGS) entry which is preliminary data.</text>
</comment>
<evidence type="ECO:0008006" key="5">
    <source>
        <dbReference type="Google" id="ProtNLM"/>
    </source>
</evidence>
<dbReference type="Proteomes" id="UP001379945">
    <property type="component" value="Unassembled WGS sequence"/>
</dbReference>
<gene>
    <name evidence="3" type="ORF">AACH00_16925</name>
</gene>
<evidence type="ECO:0000313" key="4">
    <source>
        <dbReference type="Proteomes" id="UP001379945"/>
    </source>
</evidence>
<keyword evidence="4" id="KW-1185">Reference proteome</keyword>